<dbReference type="EMBL" id="CBSZ010000309">
    <property type="protein sequence ID" value="CDH25137.1"/>
    <property type="molecule type" value="Genomic_DNA"/>
</dbReference>
<sequence>MSSPMTNEFENGRRQVARECLKELNNLPQYDDKKVTEILDKYTPKFKPLNHMKFSAKSVLGYNVRIIRKEIKNG</sequence>
<accession>A0A077PWT3</accession>
<proteinExistence type="predicted"/>
<gene>
    <name evidence="1" type="ORF">XBKB1_3770003</name>
</gene>
<organism evidence="1">
    <name type="scientific">Xenorhabdus bovienii str. kraussei Becker Underwood</name>
    <dbReference type="NCBI Taxonomy" id="1398204"/>
    <lineage>
        <taxon>Bacteria</taxon>
        <taxon>Pseudomonadati</taxon>
        <taxon>Pseudomonadota</taxon>
        <taxon>Gammaproteobacteria</taxon>
        <taxon>Enterobacterales</taxon>
        <taxon>Morganellaceae</taxon>
        <taxon>Xenorhabdus</taxon>
    </lineage>
</organism>
<evidence type="ECO:0008006" key="2">
    <source>
        <dbReference type="Google" id="ProtNLM"/>
    </source>
</evidence>
<reference evidence="1" key="1">
    <citation type="submission" date="2013-07" db="EMBL/GenBank/DDBJ databases">
        <title>Sub-species coevolution in mutualistic symbiosis.</title>
        <authorList>
            <person name="Murfin K."/>
            <person name="Klassen J."/>
            <person name="Lee M."/>
            <person name="Forst S."/>
            <person name="Stock P."/>
            <person name="Goodrich-Blair H."/>
        </authorList>
    </citation>
    <scope>NUCLEOTIDE SEQUENCE [LARGE SCALE GENOMIC DNA]</scope>
    <source>
        <strain evidence="1">Kraussei Becker Underwood</strain>
    </source>
</reference>
<name>A0A077PWT3_XENBV</name>
<evidence type="ECO:0000313" key="1">
    <source>
        <dbReference type="EMBL" id="CDH25137.1"/>
    </source>
</evidence>
<dbReference type="RefSeq" id="WP_155272052.1">
    <property type="nucleotide sequence ID" value="NZ_CAWLXS010000363.1"/>
</dbReference>
<dbReference type="HOGENOM" id="CLU_2703985_0_0_6"/>
<dbReference type="AlphaFoldDB" id="A0A077PWT3"/>
<protein>
    <recommendedName>
        <fullName evidence="2">Phage protein</fullName>
    </recommendedName>
</protein>
<comment type="caution">
    <text evidence="1">The sequence shown here is derived from an EMBL/GenBank/DDBJ whole genome shotgun (WGS) entry which is preliminary data.</text>
</comment>
<dbReference type="Proteomes" id="UP000028493">
    <property type="component" value="Unassembled WGS sequence"/>
</dbReference>